<comment type="caution">
    <text evidence="1">The sequence shown here is derived from an EMBL/GenBank/DDBJ whole genome shotgun (WGS) entry which is preliminary data.</text>
</comment>
<dbReference type="EMBL" id="CAJVQC010003816">
    <property type="protein sequence ID" value="CAG8532524.1"/>
    <property type="molecule type" value="Genomic_DNA"/>
</dbReference>
<accession>A0ACA9LLN5</accession>
<keyword evidence="2" id="KW-1185">Reference proteome</keyword>
<reference evidence="1" key="1">
    <citation type="submission" date="2021-06" db="EMBL/GenBank/DDBJ databases">
        <authorList>
            <person name="Kallberg Y."/>
            <person name="Tangrot J."/>
            <person name="Rosling A."/>
        </authorList>
    </citation>
    <scope>NUCLEOTIDE SEQUENCE</scope>
    <source>
        <strain evidence="1">MA461A</strain>
    </source>
</reference>
<proteinExistence type="predicted"/>
<evidence type="ECO:0000313" key="2">
    <source>
        <dbReference type="Proteomes" id="UP000789920"/>
    </source>
</evidence>
<organism evidence="1 2">
    <name type="scientific">Racocetra persica</name>
    <dbReference type="NCBI Taxonomy" id="160502"/>
    <lineage>
        <taxon>Eukaryota</taxon>
        <taxon>Fungi</taxon>
        <taxon>Fungi incertae sedis</taxon>
        <taxon>Mucoromycota</taxon>
        <taxon>Glomeromycotina</taxon>
        <taxon>Glomeromycetes</taxon>
        <taxon>Diversisporales</taxon>
        <taxon>Gigasporaceae</taxon>
        <taxon>Racocetra</taxon>
    </lineage>
</organism>
<dbReference type="Proteomes" id="UP000789920">
    <property type="component" value="Unassembled WGS sequence"/>
</dbReference>
<feature type="non-terminal residue" evidence="1">
    <location>
        <position position="1"/>
    </location>
</feature>
<gene>
    <name evidence="1" type="ORF">RPERSI_LOCUS3200</name>
</gene>
<evidence type="ECO:0000313" key="1">
    <source>
        <dbReference type="EMBL" id="CAG8532524.1"/>
    </source>
</evidence>
<name>A0ACA9LLN5_9GLOM</name>
<sequence>GLDIANVGTSDLFYLDISSPFNSEKLRWTNLAPIPVKSAISPSCLGGSNNSTIFLFEHRSTGNVNSSTLVIFTFDIINQQWDALHTLGSTPISRQNMDAVVDNNGIIYINGGFDPYTTLKSSNNTNIFNSLSNSWLNNGLDAPIIRSAYTATLLPSGLILYIGGTQDFPNVTTTNYSLAEIDMNKISVYNTISGIWNLTMAVGAIDTRLSHTAVLSKDNSTIIIFGGGSNNFTKSPYPPLAALDTSVEPYKWSEIISSGNPRPLAYHSAQTVGNYMIVAFGAFFSAGKGFDLATAPNNDVYILDTSSHKWVKSFDLSTIPNSPDISDEIKLAFGLGTNTDNHNYIATPGTNTDNHNYIATPGTDNRERG</sequence>
<protein>
    <submittedName>
        <fullName evidence="1">2150_t:CDS:1</fullName>
    </submittedName>
</protein>